<dbReference type="Proteomes" id="UP000277570">
    <property type="component" value="Unassembled WGS sequence"/>
</dbReference>
<name>A0ABY6T089_9CLOT</name>
<proteinExistence type="predicted"/>
<accession>A0ABY6T089</accession>
<evidence type="ECO:0000313" key="2">
    <source>
        <dbReference type="Proteomes" id="UP000277570"/>
    </source>
</evidence>
<dbReference type="RefSeq" id="WP_125150009.1">
    <property type="nucleotide sequence ID" value="NZ_UYIN01000022.1"/>
</dbReference>
<organism evidence="1 2">
    <name type="scientific">Clostridium carnis</name>
    <dbReference type="NCBI Taxonomy" id="1530"/>
    <lineage>
        <taxon>Bacteria</taxon>
        <taxon>Bacillati</taxon>
        <taxon>Bacillota</taxon>
        <taxon>Clostridia</taxon>
        <taxon>Eubacteriales</taxon>
        <taxon>Clostridiaceae</taxon>
        <taxon>Clostridium</taxon>
    </lineage>
</organism>
<protein>
    <submittedName>
        <fullName evidence="1">Uncharacterized protein</fullName>
    </submittedName>
</protein>
<reference evidence="1 2" key="1">
    <citation type="submission" date="2018-11" db="EMBL/GenBank/DDBJ databases">
        <authorList>
            <consortium name="Pathogen Informatics"/>
        </authorList>
    </citation>
    <scope>NUCLEOTIDE SEQUENCE [LARGE SCALE GENOMIC DNA]</scope>
    <source>
        <strain evidence="1 2">NCTC10913</strain>
    </source>
</reference>
<dbReference type="EMBL" id="UYIN01000022">
    <property type="protein sequence ID" value="VDG74207.1"/>
    <property type="molecule type" value="Genomic_DNA"/>
</dbReference>
<gene>
    <name evidence="1" type="ORF">NCTC10913_04587</name>
</gene>
<evidence type="ECO:0000313" key="1">
    <source>
        <dbReference type="EMBL" id="VDG74207.1"/>
    </source>
</evidence>
<keyword evidence="2" id="KW-1185">Reference proteome</keyword>
<sequence>MEALNEEIVEDIVKKVIEKYDKKKERQRKEWGFKRTEKLMKSYSRLAAHIKYGISNMKDLQSVVDIDLETNDCDELFILSILQSKIKTEMMMTHISMALKLLREEQKEEGALYKYKAFELHYVEEKAKSYDYISKELGCGKNSPKKWCDEMLTKLSEYLWGLDGIKGFTW</sequence>
<comment type="caution">
    <text evidence="1">The sequence shown here is derived from an EMBL/GenBank/DDBJ whole genome shotgun (WGS) entry which is preliminary data.</text>
</comment>